<dbReference type="HOGENOM" id="CLU_2313668_0_0_2"/>
<evidence type="ECO:0000256" key="1">
    <source>
        <dbReference type="SAM" id="Phobius"/>
    </source>
</evidence>
<reference evidence="2 3" key="2">
    <citation type="journal article" date="2011" name="Stand. Genomic Sci.">
        <title>Complete genome sequence of Desulfurococcus mucosus type strain (O7/1).</title>
        <authorList>
            <person name="Wirth R."/>
            <person name="Chertkov O."/>
            <person name="Held B."/>
            <person name="Lapidus A."/>
            <person name="Nolan M."/>
            <person name="Lucas S."/>
            <person name="Hammon N."/>
            <person name="Deshpande S."/>
            <person name="Cheng J.F."/>
            <person name="Tapia R."/>
            <person name="Han C."/>
            <person name="Goodwin L."/>
            <person name="Pitluck S."/>
            <person name="Liolios K."/>
            <person name="Ioanna P."/>
            <person name="Ivanova N."/>
            <person name="Mavromatis K."/>
            <person name="Mikhailova N."/>
            <person name="Pati A."/>
            <person name="Chen A."/>
            <person name="Palaniappan K."/>
            <person name="Land M."/>
            <person name="Hauser L."/>
            <person name="Chang Y.J."/>
            <person name="Jeffries C.D."/>
            <person name="Bilek Y."/>
            <person name="Hader T."/>
            <person name="Rohde M."/>
            <person name="Spring S."/>
            <person name="Sikorski J."/>
            <person name="Goker M."/>
            <person name="Woyke T."/>
            <person name="Bristow J."/>
            <person name="Eisen J.A."/>
            <person name="Markowitz V."/>
            <person name="Hugenholtz P."/>
            <person name="Kyrpides N.C."/>
            <person name="Klenk H.P."/>
        </authorList>
    </citation>
    <scope>NUCLEOTIDE SEQUENCE [LARGE SCALE GENOMIC DNA]</scope>
    <source>
        <strain evidence="3">ATCC 35584 / DSM 2162 / JCM 9187 / O7/1</strain>
    </source>
</reference>
<proteinExistence type="predicted"/>
<keyword evidence="1" id="KW-0472">Membrane</keyword>
<name>E8R7M1_DESM0</name>
<accession>E8R7M1</accession>
<sequence precursor="true">MDIEDKIWLSRLVTGIVYGVVTYILVLLMGPVEASAITWGLSPMVYYATVMYVAVKYRPVKRMHLYLRGLLSFYTAWLSTVFILYDLTHPS</sequence>
<feature type="transmembrane region" description="Helical" evidence="1">
    <location>
        <begin position="65"/>
        <end position="85"/>
    </location>
</feature>
<feature type="transmembrane region" description="Helical" evidence="1">
    <location>
        <begin position="12"/>
        <end position="30"/>
    </location>
</feature>
<keyword evidence="1" id="KW-1133">Transmembrane helix</keyword>
<dbReference type="AlphaFoldDB" id="E8R7M1"/>
<evidence type="ECO:0000313" key="3">
    <source>
        <dbReference type="Proteomes" id="UP000001068"/>
    </source>
</evidence>
<organism evidence="2 3">
    <name type="scientific">Desulfurococcus mucosus (strain ATCC 35584 / DSM 2162 / JCM 9187 / O7/1)</name>
    <dbReference type="NCBI Taxonomy" id="765177"/>
    <lineage>
        <taxon>Archaea</taxon>
        <taxon>Thermoproteota</taxon>
        <taxon>Thermoprotei</taxon>
        <taxon>Desulfurococcales</taxon>
        <taxon>Desulfurococcaceae</taxon>
        <taxon>Desulfurococcus</taxon>
    </lineage>
</organism>
<reference evidence="3" key="1">
    <citation type="submission" date="2010-11" db="EMBL/GenBank/DDBJ databases">
        <title>The complete genome of Desulfurococcus mucosus DSM 2162.</title>
        <authorList>
            <consortium name="US DOE Joint Genome Institute (JGI-PGF)"/>
            <person name="Lucas S."/>
            <person name="Copeland A."/>
            <person name="Lapidus A."/>
            <person name="Bruce D."/>
            <person name="Goodwin L."/>
            <person name="Pitluck S."/>
            <person name="Kyrpides N."/>
            <person name="Mavromatis K."/>
            <person name="Pagani I."/>
            <person name="Ivanova N."/>
            <person name="Ovchinnikova G."/>
            <person name="Chertkov O."/>
            <person name="Held B."/>
            <person name="Brettin T."/>
            <person name="Detter J.C."/>
            <person name="Tapia R."/>
            <person name="Han C."/>
            <person name="Land M."/>
            <person name="Hauser L."/>
            <person name="Markowitz V."/>
            <person name="Cheng J.-F."/>
            <person name="Hugenholtz P."/>
            <person name="Woyke T."/>
            <person name="Wu D."/>
            <person name="Wirth R."/>
            <person name="Bilek Y."/>
            <person name="Hader T."/>
            <person name="Klenk H.-P."/>
            <person name="Eisen J.A."/>
        </authorList>
    </citation>
    <scope>NUCLEOTIDE SEQUENCE [LARGE SCALE GENOMIC DNA]</scope>
    <source>
        <strain evidence="3">ATCC 35584 / DSM 2162 / JCM 9187 / O7/1</strain>
    </source>
</reference>
<feature type="transmembrane region" description="Helical" evidence="1">
    <location>
        <begin position="36"/>
        <end position="53"/>
    </location>
</feature>
<dbReference type="eggNOG" id="arCOG08829">
    <property type="taxonomic scope" value="Archaea"/>
</dbReference>
<keyword evidence="3" id="KW-1185">Reference proteome</keyword>
<dbReference type="OrthoDB" id="378053at2157"/>
<gene>
    <name evidence="2" type="ordered locus">Desmu_0197</name>
</gene>
<dbReference type="KEGG" id="dmu:Desmu_0197"/>
<dbReference type="STRING" id="765177.Desmu_0197"/>
<keyword evidence="1" id="KW-0812">Transmembrane</keyword>
<dbReference type="GeneID" id="10152885"/>
<evidence type="ECO:0000313" key="2">
    <source>
        <dbReference type="EMBL" id="ADV64516.1"/>
    </source>
</evidence>
<dbReference type="EMBL" id="CP002363">
    <property type="protein sequence ID" value="ADV64516.1"/>
    <property type="molecule type" value="Genomic_DNA"/>
</dbReference>
<dbReference type="Proteomes" id="UP000001068">
    <property type="component" value="Chromosome"/>
</dbReference>
<protein>
    <submittedName>
        <fullName evidence="2">Uncharacterized protein</fullName>
    </submittedName>
</protein>
<dbReference type="RefSeq" id="WP_013561738.1">
    <property type="nucleotide sequence ID" value="NC_014961.1"/>
</dbReference>